<keyword evidence="4" id="KW-0808">Transferase</keyword>
<keyword evidence="2 4" id="KW-0240">DNA-directed RNA polymerase</keyword>
<dbReference type="GeneID" id="5326344"/>
<sequence>MYKLITISDTIRVPPKMFGAPLKDSIHKILMEKYEGLMDKDFGFIMSIGDIGEIGGGKVVYGDGAAYHPAIFDLLCYEPELYEIIEGEIVDVVEFGLFVRLGPLDGLIHISQIMDDFVSYDPQRGAIIGKESGKVIEKGDKVRARIVAISLREAKRRGSKIALTMRQQGLGKLEWIEEEKNKRANINNTKAIAEE</sequence>
<dbReference type="KEGG" id="mae:Maeo_0280"/>
<comment type="domain">
    <text evidence="4">Forms 2 domains with an elongated structure; Rpo4 packs into the hinge region between the 2 domains.</text>
</comment>
<dbReference type="Pfam" id="PF03876">
    <property type="entry name" value="SHS2_Rpb7-N"/>
    <property type="match status" value="1"/>
</dbReference>
<dbReference type="CDD" id="cd04331">
    <property type="entry name" value="RNAP_E_N"/>
    <property type="match status" value="1"/>
</dbReference>
<dbReference type="NCBIfam" id="TIGR00448">
    <property type="entry name" value="rpoE"/>
    <property type="match status" value="1"/>
</dbReference>
<comment type="subunit">
    <text evidence="4">Part of the RNA polymerase complex. Forms a stalk with Rpo4 that extends from the main structure.</text>
</comment>
<evidence type="ECO:0000256" key="4">
    <source>
        <dbReference type="HAMAP-Rule" id="MF_00865"/>
    </source>
</evidence>
<comment type="catalytic activity">
    <reaction evidence="4">
        <text>RNA(n) + a ribonucleoside 5'-triphosphate = RNA(n+1) + diphosphate</text>
        <dbReference type="Rhea" id="RHEA:21248"/>
        <dbReference type="Rhea" id="RHEA-COMP:14527"/>
        <dbReference type="Rhea" id="RHEA-COMP:17342"/>
        <dbReference type="ChEBI" id="CHEBI:33019"/>
        <dbReference type="ChEBI" id="CHEBI:61557"/>
        <dbReference type="ChEBI" id="CHEBI:140395"/>
        <dbReference type="EC" id="2.7.7.6"/>
    </reaction>
</comment>
<keyword evidence="7" id="KW-1185">Reference proteome</keyword>
<dbReference type="HOGENOM" id="CLU_117966_0_0_2"/>
<dbReference type="InterPro" id="IPR003029">
    <property type="entry name" value="S1_domain"/>
</dbReference>
<evidence type="ECO:0000256" key="2">
    <source>
        <dbReference type="ARBA" id="ARBA00022478"/>
    </source>
</evidence>
<dbReference type="InterPro" id="IPR004519">
    <property type="entry name" value="RNAP_E/RPC8"/>
</dbReference>
<dbReference type="CDD" id="cd04460">
    <property type="entry name" value="S1_RpoE"/>
    <property type="match status" value="1"/>
</dbReference>
<evidence type="ECO:0000256" key="1">
    <source>
        <dbReference type="ARBA" id="ARBA00009307"/>
    </source>
</evidence>
<dbReference type="NCBIfam" id="NF006333">
    <property type="entry name" value="PRK08563.1"/>
    <property type="match status" value="1"/>
</dbReference>
<dbReference type="Proteomes" id="UP000001106">
    <property type="component" value="Chromosome"/>
</dbReference>
<dbReference type="InterPro" id="IPR045113">
    <property type="entry name" value="Rpb7-like"/>
</dbReference>
<dbReference type="RefSeq" id="WP_011973001.1">
    <property type="nucleotide sequence ID" value="NC_009635.1"/>
</dbReference>
<dbReference type="InterPro" id="IPR012340">
    <property type="entry name" value="NA-bd_OB-fold"/>
</dbReference>
<dbReference type="InterPro" id="IPR005576">
    <property type="entry name" value="Rpb7-like_N"/>
</dbReference>
<comment type="similarity">
    <text evidence="1 4">Belongs to the eukaryotic RPB7/RPC8 RNA polymerase subunit family.</text>
</comment>
<proteinExistence type="inferred from homology"/>
<dbReference type="EC" id="2.7.7.6" evidence="4"/>
<comment type="function">
    <text evidence="4">DNA-dependent RNA polymerase (RNAP) catalyzes the transcription of DNA into RNA using the four ribonucleoside triphosphates as substrates.</text>
</comment>
<dbReference type="GO" id="GO:0006352">
    <property type="term" value="P:DNA-templated transcription initiation"/>
    <property type="evidence" value="ECO:0007669"/>
    <property type="project" value="InterPro"/>
</dbReference>
<dbReference type="AlphaFoldDB" id="A6UTP7"/>
<dbReference type="SMART" id="SM00316">
    <property type="entry name" value="S1"/>
    <property type="match status" value="1"/>
</dbReference>
<dbReference type="PROSITE" id="PS50126">
    <property type="entry name" value="S1"/>
    <property type="match status" value="1"/>
</dbReference>
<organism evidence="6 7">
    <name type="scientific">Methanococcus aeolicus (strain ATCC BAA-1280 / DSM 17508 / OCM 812 / Nankai-3)</name>
    <dbReference type="NCBI Taxonomy" id="419665"/>
    <lineage>
        <taxon>Archaea</taxon>
        <taxon>Methanobacteriati</taxon>
        <taxon>Methanobacteriota</taxon>
        <taxon>Methanomada group</taxon>
        <taxon>Methanococci</taxon>
        <taxon>Methanococcales</taxon>
        <taxon>Methanococcaceae</taxon>
        <taxon>Methanococcus</taxon>
    </lineage>
</organism>
<dbReference type="EMBL" id="CP000743">
    <property type="protein sequence ID" value="ABR55869.1"/>
    <property type="molecule type" value="Genomic_DNA"/>
</dbReference>
<feature type="domain" description="S1 motif" evidence="5">
    <location>
        <begin position="82"/>
        <end position="166"/>
    </location>
</feature>
<dbReference type="GO" id="GO:0005737">
    <property type="term" value="C:cytoplasm"/>
    <property type="evidence" value="ECO:0007669"/>
    <property type="project" value="UniProtKB-SubCell"/>
</dbReference>
<dbReference type="PANTHER" id="PTHR12709:SF4">
    <property type="entry name" value="DNA-DIRECTED RNA POLYMERASE II SUBUNIT RPB7"/>
    <property type="match status" value="1"/>
</dbReference>
<protein>
    <recommendedName>
        <fullName evidence="4">DNA-directed RNA polymerase subunit Rpo7</fullName>
        <ecNumber evidence="4">2.7.7.6</ecNumber>
    </recommendedName>
    <alternativeName>
        <fullName evidence="4">DNA-directed RNA polymerase subunit E</fullName>
    </alternativeName>
</protein>
<dbReference type="Gene3D" id="3.30.1490.120">
    <property type="entry name" value="RNA polymerase Rpb7-like, N-terminal domain"/>
    <property type="match status" value="1"/>
</dbReference>
<accession>A6UTP7</accession>
<dbReference type="PANTHER" id="PTHR12709">
    <property type="entry name" value="DNA-DIRECTED RNA POLYMERASE II, III"/>
    <property type="match status" value="1"/>
</dbReference>
<dbReference type="GO" id="GO:0003899">
    <property type="term" value="F:DNA-directed RNA polymerase activity"/>
    <property type="evidence" value="ECO:0007669"/>
    <property type="project" value="UniProtKB-UniRule"/>
</dbReference>
<evidence type="ECO:0000313" key="6">
    <source>
        <dbReference type="EMBL" id="ABR55869.1"/>
    </source>
</evidence>
<keyword evidence="3 4" id="KW-0804">Transcription</keyword>
<dbReference type="GO" id="GO:0000428">
    <property type="term" value="C:DNA-directed RNA polymerase complex"/>
    <property type="evidence" value="ECO:0007669"/>
    <property type="project" value="UniProtKB-KW"/>
</dbReference>
<reference evidence="6" key="1">
    <citation type="submission" date="2007-06" db="EMBL/GenBank/DDBJ databases">
        <title>Complete sequence of Methanococcus aeolicus Nankai-3.</title>
        <authorList>
            <consortium name="US DOE Joint Genome Institute"/>
            <person name="Copeland A."/>
            <person name="Lucas S."/>
            <person name="Lapidus A."/>
            <person name="Barry K."/>
            <person name="Glavina del Rio T."/>
            <person name="Dalin E."/>
            <person name="Tice H."/>
            <person name="Pitluck S."/>
            <person name="Chain P."/>
            <person name="Malfatti S."/>
            <person name="Shin M."/>
            <person name="Vergez L."/>
            <person name="Schmutz J."/>
            <person name="Larimer F."/>
            <person name="Land M."/>
            <person name="Hauser L."/>
            <person name="Kyrpides N."/>
            <person name="Lykidis A."/>
            <person name="Sieprawska-Lupa M."/>
            <person name="Whitman W.B."/>
            <person name="Richardson P."/>
        </authorList>
    </citation>
    <scope>NUCLEOTIDE SEQUENCE [LARGE SCALE GENOMIC DNA]</scope>
    <source>
        <strain evidence="6">Nankai-3</strain>
    </source>
</reference>
<dbReference type="GO" id="GO:0003677">
    <property type="term" value="F:DNA binding"/>
    <property type="evidence" value="ECO:0007669"/>
    <property type="project" value="InterPro"/>
</dbReference>
<comment type="subcellular location">
    <subcellularLocation>
        <location evidence="4">Cytoplasm</location>
    </subcellularLocation>
</comment>
<keyword evidence="4" id="KW-0548">Nucleotidyltransferase</keyword>
<dbReference type="InterPro" id="IPR036898">
    <property type="entry name" value="RNA_pol_Rpb7-like_N_sf"/>
</dbReference>
<keyword evidence="4" id="KW-0963">Cytoplasm</keyword>
<dbReference type="Pfam" id="PF00575">
    <property type="entry name" value="S1"/>
    <property type="match status" value="1"/>
</dbReference>
<evidence type="ECO:0000313" key="7">
    <source>
        <dbReference type="Proteomes" id="UP000001106"/>
    </source>
</evidence>
<dbReference type="SUPFAM" id="SSF50249">
    <property type="entry name" value="Nucleic acid-binding proteins"/>
    <property type="match status" value="1"/>
</dbReference>
<dbReference type="InterPro" id="IPR046399">
    <property type="entry name" value="RNApol_Rpo7"/>
</dbReference>
<dbReference type="Gene3D" id="2.40.50.140">
    <property type="entry name" value="Nucleic acid-binding proteins"/>
    <property type="match status" value="1"/>
</dbReference>
<dbReference type="OrthoDB" id="7927at2157"/>
<dbReference type="HAMAP" id="MF_00865">
    <property type="entry name" value="RNApol_arch_Rpo7"/>
    <property type="match status" value="1"/>
</dbReference>
<evidence type="ECO:0000256" key="3">
    <source>
        <dbReference type="ARBA" id="ARBA00023163"/>
    </source>
</evidence>
<name>A6UTP7_META3</name>
<gene>
    <name evidence="4" type="primary">rpo7</name>
    <name evidence="4" type="synonym">rpoE</name>
    <name evidence="6" type="ordered locus">Maeo_0280</name>
</gene>
<dbReference type="STRING" id="419665.Maeo_0280"/>
<dbReference type="eggNOG" id="arCOG00675">
    <property type="taxonomic scope" value="Archaea"/>
</dbReference>
<evidence type="ECO:0000259" key="5">
    <source>
        <dbReference type="PROSITE" id="PS50126"/>
    </source>
</evidence>
<dbReference type="SUPFAM" id="SSF88798">
    <property type="entry name" value="N-terminal, heterodimerisation domain of RBP7 (RpoE)"/>
    <property type="match status" value="1"/>
</dbReference>